<name>A0A238U827_9FLAO</name>
<dbReference type="InterPro" id="IPR027385">
    <property type="entry name" value="Beta-barrel_OMP"/>
</dbReference>
<dbReference type="RefSeq" id="WP_095070942.1">
    <property type="nucleotide sequence ID" value="NZ_LT899436.1"/>
</dbReference>
<dbReference type="InterPro" id="IPR000758">
    <property type="entry name" value="Enterovir_OMP"/>
</dbReference>
<dbReference type="AlphaFoldDB" id="A0A238U827"/>
<feature type="domain" description="Outer membrane protein beta-barrel" evidence="3">
    <location>
        <begin position="9"/>
        <end position="182"/>
    </location>
</feature>
<dbReference type="KEGG" id="tje:TJEJU_1589"/>
<evidence type="ECO:0000256" key="2">
    <source>
        <dbReference type="SAM" id="SignalP"/>
    </source>
</evidence>
<protein>
    <recommendedName>
        <fullName evidence="3">Outer membrane protein beta-barrel domain-containing protein</fullName>
    </recommendedName>
</protein>
<evidence type="ECO:0000313" key="4">
    <source>
        <dbReference type="EMBL" id="SNR15317.1"/>
    </source>
</evidence>
<sequence length="182" mass="19873">MKKLLFSFSFLLLGLISVKSQTFGVSTGYNNYIASVSIDGLPGNGSDGASGYYIGVFSDIDLGSKFHLEPELQFVQIFNNGETGELLALPVMFKYYLVNKFNVQAGPVLDLALNNESEEISSFGIGLGFGAAFDINENFSLTTMYSLGLSNRSPDLNLSDFGQPLNVNTKFDFFQIGIGYKF</sequence>
<gene>
    <name evidence="4" type="ORF">TJEJU_1589</name>
</gene>
<evidence type="ECO:0000256" key="1">
    <source>
        <dbReference type="ARBA" id="ARBA00022729"/>
    </source>
</evidence>
<keyword evidence="1 2" id="KW-0732">Signal</keyword>
<dbReference type="InterPro" id="IPR011250">
    <property type="entry name" value="OMP/PagP_B-barrel"/>
</dbReference>
<evidence type="ECO:0000259" key="3">
    <source>
        <dbReference type="Pfam" id="PF13505"/>
    </source>
</evidence>
<dbReference type="PROSITE" id="PS00695">
    <property type="entry name" value="ENT_VIR_OMP_2"/>
    <property type="match status" value="1"/>
</dbReference>
<dbReference type="GO" id="GO:0044384">
    <property type="term" value="C:host outer membrane"/>
    <property type="evidence" value="ECO:0007669"/>
    <property type="project" value="InterPro"/>
</dbReference>
<dbReference type="Proteomes" id="UP000215214">
    <property type="component" value="Chromosome TJEJU"/>
</dbReference>
<feature type="signal peptide" evidence="2">
    <location>
        <begin position="1"/>
        <end position="22"/>
    </location>
</feature>
<dbReference type="EMBL" id="LT899436">
    <property type="protein sequence ID" value="SNR15317.1"/>
    <property type="molecule type" value="Genomic_DNA"/>
</dbReference>
<keyword evidence="5" id="KW-1185">Reference proteome</keyword>
<reference evidence="4 5" key="1">
    <citation type="submission" date="2017-07" db="EMBL/GenBank/DDBJ databases">
        <authorList>
            <person name="Sun Z.S."/>
            <person name="Albrecht U."/>
            <person name="Echele G."/>
            <person name="Lee C.C."/>
        </authorList>
    </citation>
    <scope>NUCLEOTIDE SEQUENCE [LARGE SCALE GENOMIC DNA]</scope>
    <source>
        <strain evidence="5">type strain: KCTC 22618</strain>
    </source>
</reference>
<dbReference type="OrthoDB" id="947434at2"/>
<dbReference type="Pfam" id="PF13505">
    <property type="entry name" value="OMP_b-brl"/>
    <property type="match status" value="1"/>
</dbReference>
<feature type="chain" id="PRO_5012398793" description="Outer membrane protein beta-barrel domain-containing protein" evidence="2">
    <location>
        <begin position="23"/>
        <end position="182"/>
    </location>
</feature>
<evidence type="ECO:0000313" key="5">
    <source>
        <dbReference type="Proteomes" id="UP000215214"/>
    </source>
</evidence>
<organism evidence="4 5">
    <name type="scientific">Tenacibaculum jejuense</name>
    <dbReference type="NCBI Taxonomy" id="584609"/>
    <lineage>
        <taxon>Bacteria</taxon>
        <taxon>Pseudomonadati</taxon>
        <taxon>Bacteroidota</taxon>
        <taxon>Flavobacteriia</taxon>
        <taxon>Flavobacteriales</taxon>
        <taxon>Flavobacteriaceae</taxon>
        <taxon>Tenacibaculum</taxon>
    </lineage>
</organism>
<proteinExistence type="predicted"/>
<dbReference type="SUPFAM" id="SSF56925">
    <property type="entry name" value="OMPA-like"/>
    <property type="match status" value="1"/>
</dbReference>
<accession>A0A238U827</accession>
<dbReference type="Gene3D" id="2.40.160.20">
    <property type="match status" value="1"/>
</dbReference>